<dbReference type="AlphaFoldDB" id="A0AAE2CN11"/>
<reference evidence="3" key="2">
    <citation type="journal article" date="2024" name="Plant">
        <title>Genomic evolution and insights into agronomic trait innovations of Sesamum species.</title>
        <authorList>
            <person name="Miao H."/>
            <person name="Wang L."/>
            <person name="Qu L."/>
            <person name="Liu H."/>
            <person name="Sun Y."/>
            <person name="Le M."/>
            <person name="Wang Q."/>
            <person name="Wei S."/>
            <person name="Zheng Y."/>
            <person name="Lin W."/>
            <person name="Duan Y."/>
            <person name="Cao H."/>
            <person name="Xiong S."/>
            <person name="Wang X."/>
            <person name="Wei L."/>
            <person name="Li C."/>
            <person name="Ma Q."/>
            <person name="Ju M."/>
            <person name="Zhao R."/>
            <person name="Li G."/>
            <person name="Mu C."/>
            <person name="Tian Q."/>
            <person name="Mei H."/>
            <person name="Zhang T."/>
            <person name="Gao T."/>
            <person name="Zhang H."/>
        </authorList>
    </citation>
    <scope>NUCLEOTIDE SEQUENCE</scope>
    <source>
        <strain evidence="3">3651</strain>
    </source>
</reference>
<gene>
    <name evidence="3" type="ORF">Salat_1587100</name>
</gene>
<feature type="compositionally biased region" description="Acidic residues" evidence="1">
    <location>
        <begin position="237"/>
        <end position="259"/>
    </location>
</feature>
<keyword evidence="2" id="KW-0472">Membrane</keyword>
<dbReference type="Pfam" id="PF05553">
    <property type="entry name" value="DUF761"/>
    <property type="match status" value="1"/>
</dbReference>
<sequence length="377" mass="42125">MAFLFVDSLPQSNSRMVKASIKVLELLLLSAGLIYTLVMVKGAVVPYSCEIVFPSLVGFWSCLRCFLSSPLYICIMINFMVVLIAASSAFHHCENEDENAQIKVIFDDHDMQLAESLVVSPPPPPPPMRDVGEVITPPPSPPRYYTEVAVEPPATPPSRTENSTTSTTIWPNSTEENVGEKATFSSLHEVLIAEVNEIKKIACSLNSSSDLLSDSIEEKMGITDFPPLPRKGKEVFKEEEEEAASDLLDEKENEDEDTLDATWKAITGGGKPRPKREQLKKSETWDVPPRRSTASVQCLDSEELLPSTPKWKELRKAVTFNDAVSVTRRGGLRRDPSMSITELNKQVEAFIKKFSDSLRLQRQESHKRFLEKINQGL</sequence>
<keyword evidence="2" id="KW-0812">Transmembrane</keyword>
<evidence type="ECO:0000313" key="3">
    <source>
        <dbReference type="EMBL" id="KAK4428181.1"/>
    </source>
</evidence>
<feature type="compositionally biased region" description="Polar residues" evidence="1">
    <location>
        <begin position="157"/>
        <end position="176"/>
    </location>
</feature>
<feature type="compositionally biased region" description="Basic and acidic residues" evidence="1">
    <location>
        <begin position="275"/>
        <end position="284"/>
    </location>
</feature>
<evidence type="ECO:0000256" key="2">
    <source>
        <dbReference type="SAM" id="Phobius"/>
    </source>
</evidence>
<dbReference type="EMBL" id="JACGWO010000005">
    <property type="protein sequence ID" value="KAK4428181.1"/>
    <property type="molecule type" value="Genomic_DNA"/>
</dbReference>
<proteinExistence type="predicted"/>
<name>A0AAE2CN11_9LAMI</name>
<feature type="transmembrane region" description="Helical" evidence="2">
    <location>
        <begin position="21"/>
        <end position="38"/>
    </location>
</feature>
<evidence type="ECO:0000256" key="1">
    <source>
        <dbReference type="SAM" id="MobiDB-lite"/>
    </source>
</evidence>
<dbReference type="InterPro" id="IPR008480">
    <property type="entry name" value="DUF761_pln"/>
</dbReference>
<evidence type="ECO:0008006" key="5">
    <source>
        <dbReference type="Google" id="ProtNLM"/>
    </source>
</evidence>
<organism evidence="3 4">
    <name type="scientific">Sesamum alatum</name>
    <dbReference type="NCBI Taxonomy" id="300844"/>
    <lineage>
        <taxon>Eukaryota</taxon>
        <taxon>Viridiplantae</taxon>
        <taxon>Streptophyta</taxon>
        <taxon>Embryophyta</taxon>
        <taxon>Tracheophyta</taxon>
        <taxon>Spermatophyta</taxon>
        <taxon>Magnoliopsida</taxon>
        <taxon>eudicotyledons</taxon>
        <taxon>Gunneridae</taxon>
        <taxon>Pentapetalae</taxon>
        <taxon>asterids</taxon>
        <taxon>lamiids</taxon>
        <taxon>Lamiales</taxon>
        <taxon>Pedaliaceae</taxon>
        <taxon>Sesamum</taxon>
    </lineage>
</organism>
<feature type="region of interest" description="Disordered" evidence="1">
    <location>
        <begin position="237"/>
        <end position="292"/>
    </location>
</feature>
<dbReference type="PANTHER" id="PTHR33098:SF76">
    <property type="entry name" value="DUF4408 DOMAIN-CONTAINING PROTEIN"/>
    <property type="match status" value="1"/>
</dbReference>
<accession>A0AAE2CN11</accession>
<comment type="caution">
    <text evidence="3">The sequence shown here is derived from an EMBL/GenBank/DDBJ whole genome shotgun (WGS) entry which is preliminary data.</text>
</comment>
<keyword evidence="4" id="KW-1185">Reference proteome</keyword>
<keyword evidence="2" id="KW-1133">Transmembrane helix</keyword>
<evidence type="ECO:0000313" key="4">
    <source>
        <dbReference type="Proteomes" id="UP001293254"/>
    </source>
</evidence>
<feature type="transmembrane region" description="Helical" evidence="2">
    <location>
        <begin position="70"/>
        <end position="90"/>
    </location>
</feature>
<reference evidence="3" key="1">
    <citation type="submission" date="2020-06" db="EMBL/GenBank/DDBJ databases">
        <authorList>
            <person name="Li T."/>
            <person name="Hu X."/>
            <person name="Zhang T."/>
            <person name="Song X."/>
            <person name="Zhang H."/>
            <person name="Dai N."/>
            <person name="Sheng W."/>
            <person name="Hou X."/>
            <person name="Wei L."/>
        </authorList>
    </citation>
    <scope>NUCLEOTIDE SEQUENCE</scope>
    <source>
        <strain evidence="3">3651</strain>
        <tissue evidence="3">Leaf</tissue>
    </source>
</reference>
<feature type="region of interest" description="Disordered" evidence="1">
    <location>
        <begin position="149"/>
        <end position="177"/>
    </location>
</feature>
<protein>
    <recommendedName>
        <fullName evidence="5">DUF4408 domain-containing protein</fullName>
    </recommendedName>
</protein>
<dbReference type="PANTHER" id="PTHR33098">
    <property type="entry name" value="COTTON FIBER (DUF761)"/>
    <property type="match status" value="1"/>
</dbReference>
<dbReference type="Proteomes" id="UP001293254">
    <property type="component" value="Unassembled WGS sequence"/>
</dbReference>